<proteinExistence type="predicted"/>
<name>A0A409WYG7_PSICY</name>
<sequence length="75" mass="8715">MEEELEETKPIMDITDTTDTPLEDLNALVIDFIEAKDSEEIDQAWINVKTTARFQIMVLAFKSLWNECWCGSLFQ</sequence>
<dbReference type="AlphaFoldDB" id="A0A409WYG7"/>
<accession>A0A409WYG7</accession>
<keyword evidence="2" id="KW-1185">Reference proteome</keyword>
<evidence type="ECO:0000313" key="2">
    <source>
        <dbReference type="Proteomes" id="UP000283269"/>
    </source>
</evidence>
<dbReference type="InParanoid" id="A0A409WYG7"/>
<dbReference type="Proteomes" id="UP000283269">
    <property type="component" value="Unassembled WGS sequence"/>
</dbReference>
<organism evidence="1 2">
    <name type="scientific">Psilocybe cyanescens</name>
    <dbReference type="NCBI Taxonomy" id="93625"/>
    <lineage>
        <taxon>Eukaryota</taxon>
        <taxon>Fungi</taxon>
        <taxon>Dikarya</taxon>
        <taxon>Basidiomycota</taxon>
        <taxon>Agaricomycotina</taxon>
        <taxon>Agaricomycetes</taxon>
        <taxon>Agaricomycetidae</taxon>
        <taxon>Agaricales</taxon>
        <taxon>Agaricineae</taxon>
        <taxon>Strophariaceae</taxon>
        <taxon>Psilocybe</taxon>
    </lineage>
</organism>
<comment type="caution">
    <text evidence="1">The sequence shown here is derived from an EMBL/GenBank/DDBJ whole genome shotgun (WGS) entry which is preliminary data.</text>
</comment>
<evidence type="ECO:0000313" key="1">
    <source>
        <dbReference type="EMBL" id="PPQ83537.1"/>
    </source>
</evidence>
<gene>
    <name evidence="1" type="ORF">CVT25_006939</name>
</gene>
<protein>
    <submittedName>
        <fullName evidence="1">Uncharacterized protein</fullName>
    </submittedName>
</protein>
<dbReference type="EMBL" id="NHYD01003009">
    <property type="protein sequence ID" value="PPQ83537.1"/>
    <property type="molecule type" value="Genomic_DNA"/>
</dbReference>
<reference evidence="1 2" key="1">
    <citation type="journal article" date="2018" name="Evol. Lett.">
        <title>Horizontal gene cluster transfer increased hallucinogenic mushroom diversity.</title>
        <authorList>
            <person name="Reynolds H.T."/>
            <person name="Vijayakumar V."/>
            <person name="Gluck-Thaler E."/>
            <person name="Korotkin H.B."/>
            <person name="Matheny P.B."/>
            <person name="Slot J.C."/>
        </authorList>
    </citation>
    <scope>NUCLEOTIDE SEQUENCE [LARGE SCALE GENOMIC DNA]</scope>
    <source>
        <strain evidence="1 2">2631</strain>
    </source>
</reference>